<feature type="region of interest" description="Disordered" evidence="4">
    <location>
        <begin position="1"/>
        <end position="34"/>
    </location>
</feature>
<dbReference type="KEGG" id="adl:AURDEDRAFT_92952"/>
<dbReference type="GO" id="GO:0008270">
    <property type="term" value="F:zinc ion binding"/>
    <property type="evidence" value="ECO:0007669"/>
    <property type="project" value="InterPro"/>
</dbReference>
<evidence type="ECO:0000256" key="3">
    <source>
        <dbReference type="ARBA" id="ARBA00023242"/>
    </source>
</evidence>
<organism evidence="6 7">
    <name type="scientific">Auricularia subglabra (strain TFB-10046 / SS5)</name>
    <name type="common">White-rot fungus</name>
    <name type="synonym">Auricularia delicata (strain TFB10046)</name>
    <dbReference type="NCBI Taxonomy" id="717982"/>
    <lineage>
        <taxon>Eukaryota</taxon>
        <taxon>Fungi</taxon>
        <taxon>Dikarya</taxon>
        <taxon>Basidiomycota</taxon>
        <taxon>Agaricomycotina</taxon>
        <taxon>Agaricomycetes</taxon>
        <taxon>Auriculariales</taxon>
        <taxon>Auriculariaceae</taxon>
        <taxon>Auricularia</taxon>
    </lineage>
</organism>
<dbReference type="eggNOG" id="ENOG502RYE1">
    <property type="taxonomic scope" value="Eukaryota"/>
</dbReference>
<dbReference type="InterPro" id="IPR036864">
    <property type="entry name" value="Zn2-C6_fun-type_DNA-bd_sf"/>
</dbReference>
<dbReference type="InParanoid" id="J0WS81"/>
<dbReference type="Gene3D" id="4.10.240.10">
    <property type="entry name" value="Zn(2)-C6 fungal-type DNA-binding domain"/>
    <property type="match status" value="1"/>
</dbReference>
<feature type="region of interest" description="Disordered" evidence="4">
    <location>
        <begin position="699"/>
        <end position="730"/>
    </location>
</feature>
<dbReference type="PANTHER" id="PTHR31001">
    <property type="entry name" value="UNCHARACTERIZED TRANSCRIPTIONAL REGULATORY PROTEIN"/>
    <property type="match status" value="1"/>
</dbReference>
<dbReference type="PROSITE" id="PS50048">
    <property type="entry name" value="ZN2_CY6_FUNGAL_2"/>
    <property type="match status" value="1"/>
</dbReference>
<evidence type="ECO:0000259" key="5">
    <source>
        <dbReference type="PROSITE" id="PS50048"/>
    </source>
</evidence>
<feature type="domain" description="Zn(2)-C6 fungal-type" evidence="5">
    <location>
        <begin position="55"/>
        <end position="84"/>
    </location>
</feature>
<gene>
    <name evidence="6" type="ORF">AURDEDRAFT_92952</name>
</gene>
<dbReference type="SMART" id="SM00906">
    <property type="entry name" value="Fungal_trans"/>
    <property type="match status" value="1"/>
</dbReference>
<name>J0WS81_AURST</name>
<keyword evidence="2" id="KW-0479">Metal-binding</keyword>
<keyword evidence="3" id="KW-0539">Nucleus</keyword>
<dbReference type="EMBL" id="JH687878">
    <property type="protein sequence ID" value="EJD35824.1"/>
    <property type="molecule type" value="Genomic_DNA"/>
</dbReference>
<dbReference type="Proteomes" id="UP000006514">
    <property type="component" value="Unassembled WGS sequence"/>
</dbReference>
<dbReference type="Pfam" id="PF04082">
    <property type="entry name" value="Fungal_trans"/>
    <property type="match status" value="1"/>
</dbReference>
<keyword evidence="7" id="KW-1185">Reference proteome</keyword>
<dbReference type="GO" id="GO:0000981">
    <property type="term" value="F:DNA-binding transcription factor activity, RNA polymerase II-specific"/>
    <property type="evidence" value="ECO:0007669"/>
    <property type="project" value="InterPro"/>
</dbReference>
<protein>
    <recommendedName>
        <fullName evidence="5">Zn(2)-C6 fungal-type domain-containing protein</fullName>
    </recommendedName>
</protein>
<dbReference type="AlphaFoldDB" id="J0WS81"/>
<evidence type="ECO:0000256" key="1">
    <source>
        <dbReference type="ARBA" id="ARBA00004123"/>
    </source>
</evidence>
<sequence>MPREPTNGGPPKSSASASTSDAHKQDDSRKRTRAPASCAGGCIWLTPTPWPPADCCPECRRLKLKCDKRWPCSSCSKRGCAAICPNGAGMRACSGWFILAGTEHLHEKIDIMSRRISELEVALAALQAQISSVKHPLLADELLTVKEPIATQDLTAAAVDSTDTDLVIDHLGTLTLGEREHFYGQHAAADYLLPDACAREPPLCRGGLPFQLRLLDGTFPLAETKAIPDEVLQRILQWLPPAEDAWAIVEIYYRDAAWLSDPISREEFKVTIFSRVYAGGAPTADALSAHELAILLTILAIGCMVDVNRPPYNQEASKFYHLGRLALGMDSILDHPTVQGIRAMHMMALLLQMCDHTQAATSSYSIVGLNMQLCQSLGLHRDAGRWNLCEVAQCIRRRLFWEVAASNCWLGITFGRPSNLSLSQVDTKLPYAQKDFSSADGHGQSLFAHWVHTFTSQVMSKVMDEAFGVTSPTYATILRLDKLVREHPVHERLRIVDVGMPMPDIPTALLLQRNAVFSLTQQLLLLLHRSSFSRAIVECPADPLKGKHSQSVLAAFRAAFYLTASVRALYAQAPIALRFWVFWSHTFSACLVLATLVIRAPASCLAPPAWVELDRMAALFEAVAPASRRIARVLPAMRLVHAHARAVHSASAAPLPPTPHGATPTKIEREICFMLGQTRLIREAGTKWAVPMPVEAYEPSWSSSAGSGSGSGPASASASVSPPAPVAGPSSMLSPPAAIFPSADSGSSATGSCATPDELLAALYSSLWPSAAGEAQPQQDCAAQCAWDPEAFAQAPQDPLFELQSLLNAQMPPFEGDFGLSSGLSAPNAPDDSWQRILEGFGVDVGQQLGQDNGASGAGGL</sequence>
<dbReference type="InterPro" id="IPR050613">
    <property type="entry name" value="Sec_Metabolite_Reg"/>
</dbReference>
<dbReference type="GO" id="GO:0003677">
    <property type="term" value="F:DNA binding"/>
    <property type="evidence" value="ECO:0007669"/>
    <property type="project" value="InterPro"/>
</dbReference>
<dbReference type="OMA" id="AMMANIC"/>
<proteinExistence type="predicted"/>
<dbReference type="InterPro" id="IPR007219">
    <property type="entry name" value="XnlR_reg_dom"/>
</dbReference>
<dbReference type="GO" id="GO:0005634">
    <property type="term" value="C:nucleus"/>
    <property type="evidence" value="ECO:0007669"/>
    <property type="project" value="UniProtKB-SubCell"/>
</dbReference>
<accession>J0WS81</accession>
<comment type="subcellular location">
    <subcellularLocation>
        <location evidence="1">Nucleus</location>
    </subcellularLocation>
</comment>
<evidence type="ECO:0000313" key="7">
    <source>
        <dbReference type="Proteomes" id="UP000006514"/>
    </source>
</evidence>
<reference evidence="7" key="1">
    <citation type="journal article" date="2012" name="Science">
        <title>The Paleozoic origin of enzymatic lignin decomposition reconstructed from 31 fungal genomes.</title>
        <authorList>
            <person name="Floudas D."/>
            <person name="Binder M."/>
            <person name="Riley R."/>
            <person name="Barry K."/>
            <person name="Blanchette R.A."/>
            <person name="Henrissat B."/>
            <person name="Martinez A.T."/>
            <person name="Otillar R."/>
            <person name="Spatafora J.W."/>
            <person name="Yadav J.S."/>
            <person name="Aerts A."/>
            <person name="Benoit I."/>
            <person name="Boyd A."/>
            <person name="Carlson A."/>
            <person name="Copeland A."/>
            <person name="Coutinho P.M."/>
            <person name="de Vries R.P."/>
            <person name="Ferreira P."/>
            <person name="Findley K."/>
            <person name="Foster B."/>
            <person name="Gaskell J."/>
            <person name="Glotzer D."/>
            <person name="Gorecki P."/>
            <person name="Heitman J."/>
            <person name="Hesse C."/>
            <person name="Hori C."/>
            <person name="Igarashi K."/>
            <person name="Jurgens J.A."/>
            <person name="Kallen N."/>
            <person name="Kersten P."/>
            <person name="Kohler A."/>
            <person name="Kuees U."/>
            <person name="Kumar T.K.A."/>
            <person name="Kuo A."/>
            <person name="LaButti K."/>
            <person name="Larrondo L.F."/>
            <person name="Lindquist E."/>
            <person name="Ling A."/>
            <person name="Lombard V."/>
            <person name="Lucas S."/>
            <person name="Lundell T."/>
            <person name="Martin R."/>
            <person name="McLaughlin D.J."/>
            <person name="Morgenstern I."/>
            <person name="Morin E."/>
            <person name="Murat C."/>
            <person name="Nagy L.G."/>
            <person name="Nolan M."/>
            <person name="Ohm R.A."/>
            <person name="Patyshakuliyeva A."/>
            <person name="Rokas A."/>
            <person name="Ruiz-Duenas F.J."/>
            <person name="Sabat G."/>
            <person name="Salamov A."/>
            <person name="Samejima M."/>
            <person name="Schmutz J."/>
            <person name="Slot J.C."/>
            <person name="St John F."/>
            <person name="Stenlid J."/>
            <person name="Sun H."/>
            <person name="Sun S."/>
            <person name="Syed K."/>
            <person name="Tsang A."/>
            <person name="Wiebenga A."/>
            <person name="Young D."/>
            <person name="Pisabarro A."/>
            <person name="Eastwood D.C."/>
            <person name="Martin F."/>
            <person name="Cullen D."/>
            <person name="Grigoriev I.V."/>
            <person name="Hibbett D.S."/>
        </authorList>
    </citation>
    <scope>NUCLEOTIDE SEQUENCE [LARGE SCALE GENOMIC DNA]</scope>
    <source>
        <strain evidence="7">TFB10046</strain>
    </source>
</reference>
<dbReference type="OrthoDB" id="424974at2759"/>
<dbReference type="GO" id="GO:0006351">
    <property type="term" value="P:DNA-templated transcription"/>
    <property type="evidence" value="ECO:0007669"/>
    <property type="project" value="InterPro"/>
</dbReference>
<evidence type="ECO:0000313" key="6">
    <source>
        <dbReference type="EMBL" id="EJD35824.1"/>
    </source>
</evidence>
<evidence type="ECO:0000256" key="4">
    <source>
        <dbReference type="SAM" id="MobiDB-lite"/>
    </source>
</evidence>
<evidence type="ECO:0000256" key="2">
    <source>
        <dbReference type="ARBA" id="ARBA00022723"/>
    </source>
</evidence>
<dbReference type="InterPro" id="IPR001138">
    <property type="entry name" value="Zn2Cys6_DnaBD"/>
</dbReference>
<dbReference type="CDD" id="cd00067">
    <property type="entry name" value="GAL4"/>
    <property type="match status" value="1"/>
</dbReference>
<dbReference type="CDD" id="cd12148">
    <property type="entry name" value="fungal_TF_MHR"/>
    <property type="match status" value="1"/>
</dbReference>
<dbReference type="PANTHER" id="PTHR31001:SF56">
    <property type="entry name" value="ZN(2)-C6 FUNGAL-TYPE DOMAIN-CONTAINING PROTEIN"/>
    <property type="match status" value="1"/>
</dbReference>